<sequence>MAMDQPDLTTQQVLKRDIPWETYMTTELITGTGLQLLRNYDKKAQSHKAQLLDDDGPAYVRLFISILRDLFKEETVEYVLALIDEMLTANPKRARLFHDASLASDNIYEPFVRMLWKGSWFSQEKSCKVLSSIISVKPKAQVSTSEIGESSNSQKNIATNDDVLNDLVKWLCTQLKEPSHPSRGVPTAINCLSTSLKEPLVRSSFVQAEGVNLLVPLITPASTQQSLQLLYETCLCVWLLSYYEPAIEHLATSKALSRLVDVVKGSTKEKVVRVVILTFKNLISRVTFGAQMVNLGLLQIVQSLKAQAWSDEDLLEALNQLEDSLRENIKKLSSFDKYKQEVILGHLDWSPMHKDPFFWRDNINNFEENDFQIVRVLITILDTSNDSRTLAVACFDLSQFIQCHSSGRIIATDLKAKERVMKLLNHENPEVTKNALLCIQRLFLGARYASFLQA</sequence>
<feature type="domain" description="ATPase V1 complex subunit H C-terminal" evidence="7">
    <location>
        <begin position="331"/>
        <end position="443"/>
    </location>
</feature>
<comment type="subunit">
    <text evidence="6">V-ATPase is a heteromultimeric enzyme made up of two complexes: the ATP-hydrolytic V1 complex and the proton translocation V0 complex.</text>
</comment>
<keyword evidence="4 6" id="KW-0406">Ion transport</keyword>
<dbReference type="EMBL" id="BAABME010001788">
    <property type="protein sequence ID" value="GAA0151445.1"/>
    <property type="molecule type" value="Genomic_DNA"/>
</dbReference>
<dbReference type="PIRSF" id="PIRSF032184">
    <property type="entry name" value="ATPase_V1_H"/>
    <property type="match status" value="1"/>
</dbReference>
<dbReference type="SUPFAM" id="SSF48371">
    <property type="entry name" value="ARM repeat"/>
    <property type="match status" value="1"/>
</dbReference>
<comment type="caution">
    <text evidence="8">The sequence shown here is derived from an EMBL/GenBank/DDBJ whole genome shotgun (WGS) entry which is preliminary data.</text>
</comment>
<dbReference type="Gene3D" id="1.25.10.10">
    <property type="entry name" value="Leucine-rich Repeat Variant"/>
    <property type="match status" value="1"/>
</dbReference>
<name>A0AAV3PMA1_LITER</name>
<reference evidence="8 9" key="1">
    <citation type="submission" date="2024-01" db="EMBL/GenBank/DDBJ databases">
        <title>The complete chloroplast genome sequence of Lithospermum erythrorhizon: insights into the phylogenetic relationship among Boraginaceae species and the maternal lineages of purple gromwells.</title>
        <authorList>
            <person name="Okada T."/>
            <person name="Watanabe K."/>
        </authorList>
    </citation>
    <scope>NUCLEOTIDE SEQUENCE [LARGE SCALE GENOMIC DNA]</scope>
</reference>
<keyword evidence="2 6" id="KW-0813">Transport</keyword>
<evidence type="ECO:0000256" key="3">
    <source>
        <dbReference type="ARBA" id="ARBA00022781"/>
    </source>
</evidence>
<dbReference type="Pfam" id="PF11698">
    <property type="entry name" value="V-ATPase_H_C"/>
    <property type="match status" value="1"/>
</dbReference>
<evidence type="ECO:0000259" key="7">
    <source>
        <dbReference type="Pfam" id="PF11698"/>
    </source>
</evidence>
<keyword evidence="3 6" id="KW-0375">Hydrogen ion transport</keyword>
<evidence type="ECO:0000256" key="2">
    <source>
        <dbReference type="ARBA" id="ARBA00022448"/>
    </source>
</evidence>
<dbReference type="InterPro" id="IPR011987">
    <property type="entry name" value="ATPase_V1-cplx_hsu_C"/>
</dbReference>
<evidence type="ECO:0000256" key="5">
    <source>
        <dbReference type="ARBA" id="ARBA00025045"/>
    </source>
</evidence>
<dbReference type="PANTHER" id="PTHR10698:SF0">
    <property type="entry name" value="V-TYPE PROTON ATPASE SUBUNIT H"/>
    <property type="match status" value="1"/>
</dbReference>
<dbReference type="GO" id="GO:0000221">
    <property type="term" value="C:vacuolar proton-transporting V-type ATPase, V1 domain"/>
    <property type="evidence" value="ECO:0007669"/>
    <property type="project" value="UniProtKB-UniRule"/>
</dbReference>
<dbReference type="InterPro" id="IPR011989">
    <property type="entry name" value="ARM-like"/>
</dbReference>
<comment type="function">
    <text evidence="6">Subunit of the V1 complex of vacuolar(H+)-ATPase (V-ATPase), a multisubunit enzyme composed of a peripheral complex (V1) that hydrolyzes ATP and a membrane integral complex (V0) that translocates protons. V-ATPase is responsible for acidifying and maintaining the pH of intracellular compartments.</text>
</comment>
<gene>
    <name evidence="8" type="ORF">LIER_10164</name>
</gene>
<evidence type="ECO:0000256" key="1">
    <source>
        <dbReference type="ARBA" id="ARBA00008613"/>
    </source>
</evidence>
<evidence type="ECO:0000313" key="9">
    <source>
        <dbReference type="Proteomes" id="UP001454036"/>
    </source>
</evidence>
<comment type="function">
    <text evidence="5">Subunit of the peripheral V1 complex of vacuolar ATPase. Subunit H activates the ATPase activity of the enzyme and couples ATPase activity to proton flow. Vacuolar ATPase is responsible for acidifying a variety of intracellular compartments in eukaryotic cells, thus providing most of the energy required for transport processes in the vacuolar system.</text>
</comment>
<dbReference type="Pfam" id="PF03224">
    <property type="entry name" value="V-ATPase_H_N"/>
    <property type="match status" value="1"/>
</dbReference>
<dbReference type="GO" id="GO:0046961">
    <property type="term" value="F:proton-transporting ATPase activity, rotational mechanism"/>
    <property type="evidence" value="ECO:0007669"/>
    <property type="project" value="UniProtKB-UniRule"/>
</dbReference>
<dbReference type="InterPro" id="IPR004908">
    <property type="entry name" value="ATPase_V1-cplx_hsu"/>
</dbReference>
<dbReference type="Gene3D" id="1.25.40.150">
    <property type="entry name" value="V-type ATPase, subunit H, C-terminal domain"/>
    <property type="match status" value="1"/>
</dbReference>
<dbReference type="InterPro" id="IPR038497">
    <property type="entry name" value="ATPase_V1-cplx_hsu_C_sf"/>
</dbReference>
<protein>
    <recommendedName>
        <fullName evidence="6">V-type proton ATPase subunit H</fullName>
    </recommendedName>
</protein>
<dbReference type="Proteomes" id="UP001454036">
    <property type="component" value="Unassembled WGS sequence"/>
</dbReference>
<evidence type="ECO:0000256" key="4">
    <source>
        <dbReference type="ARBA" id="ARBA00023065"/>
    </source>
</evidence>
<dbReference type="InterPro" id="IPR016024">
    <property type="entry name" value="ARM-type_fold"/>
</dbReference>
<dbReference type="FunFam" id="1.25.40.150:FF:000004">
    <property type="entry name" value="V-type proton ATPase subunit H"/>
    <property type="match status" value="1"/>
</dbReference>
<evidence type="ECO:0000313" key="8">
    <source>
        <dbReference type="EMBL" id="GAA0151445.1"/>
    </source>
</evidence>
<accession>A0AAV3PMA1</accession>
<organism evidence="8 9">
    <name type="scientific">Lithospermum erythrorhizon</name>
    <name type="common">Purple gromwell</name>
    <name type="synonym">Lithospermum officinale var. erythrorhizon</name>
    <dbReference type="NCBI Taxonomy" id="34254"/>
    <lineage>
        <taxon>Eukaryota</taxon>
        <taxon>Viridiplantae</taxon>
        <taxon>Streptophyta</taxon>
        <taxon>Embryophyta</taxon>
        <taxon>Tracheophyta</taxon>
        <taxon>Spermatophyta</taxon>
        <taxon>Magnoliopsida</taxon>
        <taxon>eudicotyledons</taxon>
        <taxon>Gunneridae</taxon>
        <taxon>Pentapetalae</taxon>
        <taxon>asterids</taxon>
        <taxon>lamiids</taxon>
        <taxon>Boraginales</taxon>
        <taxon>Boraginaceae</taxon>
        <taxon>Boraginoideae</taxon>
        <taxon>Lithospermeae</taxon>
        <taxon>Lithospermum</taxon>
    </lineage>
</organism>
<proteinExistence type="inferred from homology"/>
<keyword evidence="9" id="KW-1185">Reference proteome</keyword>
<comment type="similarity">
    <text evidence="1 6">Belongs to the V-ATPase H subunit family.</text>
</comment>
<dbReference type="AlphaFoldDB" id="A0AAV3PMA1"/>
<dbReference type="PANTHER" id="PTHR10698">
    <property type="entry name" value="V-TYPE PROTON ATPASE SUBUNIT H"/>
    <property type="match status" value="1"/>
</dbReference>
<evidence type="ECO:0000256" key="6">
    <source>
        <dbReference type="PIRNR" id="PIRNR032184"/>
    </source>
</evidence>